<keyword evidence="4" id="KW-0965">Cell junction</keyword>
<evidence type="ECO:0000259" key="9">
    <source>
        <dbReference type="PROSITE" id="PS50106"/>
    </source>
</evidence>
<dbReference type="PANTHER" id="PTHR14167:SF116">
    <property type="entry name" value="CAP, ISOFORM AC"/>
    <property type="match status" value="1"/>
</dbReference>
<dbReference type="EMBL" id="JALNTZ010000009">
    <property type="protein sequence ID" value="KAJ3641282.1"/>
    <property type="molecule type" value="Genomic_DNA"/>
</dbReference>
<feature type="region of interest" description="Disordered" evidence="7">
    <location>
        <begin position="380"/>
        <end position="411"/>
    </location>
</feature>
<feature type="region of interest" description="Disordered" evidence="7">
    <location>
        <begin position="1340"/>
        <end position="1366"/>
    </location>
</feature>
<feature type="coiled-coil region" evidence="6">
    <location>
        <begin position="1565"/>
        <end position="1599"/>
    </location>
</feature>
<feature type="compositionally biased region" description="Basic and acidic residues" evidence="7">
    <location>
        <begin position="599"/>
        <end position="679"/>
    </location>
</feature>
<feature type="region of interest" description="Disordered" evidence="7">
    <location>
        <begin position="3515"/>
        <end position="3535"/>
    </location>
</feature>
<keyword evidence="12" id="KW-1185">Reference proteome</keyword>
<feature type="compositionally biased region" description="Basic and acidic residues" evidence="7">
    <location>
        <begin position="3138"/>
        <end position="3147"/>
    </location>
</feature>
<feature type="region of interest" description="Disordered" evidence="7">
    <location>
        <begin position="1027"/>
        <end position="1115"/>
    </location>
</feature>
<feature type="compositionally biased region" description="Low complexity" evidence="7">
    <location>
        <begin position="108"/>
        <end position="124"/>
    </location>
</feature>
<evidence type="ECO:0000256" key="2">
    <source>
        <dbReference type="ARBA" id="ARBA00022443"/>
    </source>
</evidence>
<evidence type="ECO:0000259" key="8">
    <source>
        <dbReference type="PROSITE" id="PS50002"/>
    </source>
</evidence>
<feature type="compositionally biased region" description="Low complexity" evidence="7">
    <location>
        <begin position="133"/>
        <end position="143"/>
    </location>
</feature>
<feature type="region of interest" description="Disordered" evidence="7">
    <location>
        <begin position="599"/>
        <end position="692"/>
    </location>
</feature>
<feature type="compositionally biased region" description="Basic and acidic residues" evidence="7">
    <location>
        <begin position="3388"/>
        <end position="3412"/>
    </location>
</feature>
<dbReference type="PROSITE" id="PS50106">
    <property type="entry name" value="PDZ"/>
    <property type="match status" value="1"/>
</dbReference>
<feature type="compositionally biased region" description="Basic and acidic residues" evidence="7">
    <location>
        <begin position="1786"/>
        <end position="1801"/>
    </location>
</feature>
<feature type="region of interest" description="Disordered" evidence="7">
    <location>
        <begin position="2194"/>
        <end position="2218"/>
    </location>
</feature>
<dbReference type="CDD" id="cd11780">
    <property type="entry name" value="SH3_Sorbs_3"/>
    <property type="match status" value="1"/>
</dbReference>
<feature type="coiled-coil region" evidence="6">
    <location>
        <begin position="2776"/>
        <end position="2849"/>
    </location>
</feature>
<organism evidence="11 12">
    <name type="scientific">Zophobas morio</name>
    <dbReference type="NCBI Taxonomy" id="2755281"/>
    <lineage>
        <taxon>Eukaryota</taxon>
        <taxon>Metazoa</taxon>
        <taxon>Ecdysozoa</taxon>
        <taxon>Arthropoda</taxon>
        <taxon>Hexapoda</taxon>
        <taxon>Insecta</taxon>
        <taxon>Pterygota</taxon>
        <taxon>Neoptera</taxon>
        <taxon>Endopterygota</taxon>
        <taxon>Coleoptera</taxon>
        <taxon>Polyphaga</taxon>
        <taxon>Cucujiformia</taxon>
        <taxon>Tenebrionidae</taxon>
        <taxon>Zophobas</taxon>
    </lineage>
</organism>
<sequence>MTTREVVLDGGSPWGFRLHGGADVNQPLRISRVNPGSKAALRGIREGDFITSINNQSTKDISNAEAHALLRNSGDTLKLGLNEDVNGSPKRRQYKTVHQETHSETVKKSSVTSYTVTSSKTVETANDQQTAKVNGNANNGVNGDPPTHPIASQRSTLSSNCSSSSSTSTYTSLTSPSDMADNGRRRRRRNNRKKARQVISTTEVIVEEIGECDVQEKEYQVESPKRVKSPEKKPIKSRSLDDDDDVKIQELSEVSESEDKSECKAIISEAESDVEWETAATIDELEPQTSTLTSTNALYLPLEQCTTQQVSLISPEEELTLRNFLEGLNLVNSPEDAFKQIQLSTIDSVKSRRARKRAVLEQYFSPMVHNPRFLDVISEEASDLSDREQPATRHLKQGTPEPEVPVRPPKKRNVVENPAILVGTRIIDIPMVSTVVPQARAEVVFLEDSSNSTTPDPKSDDEEKDTDDVISSANSSAPDLRESEVVEETKKVKVTVKKSGVLVCMDENLGTEILSELTPPPTPDNSENIEATKLDETKEKAQLTKTEDSEVKCAKDEIVDVENKQDPKVAQDTAQKLDTTFFSPDSESEVSKVRVVEVKLDSDSKSAQKKDDAMIFKKSQEIDSVEESKKSEISKENRESRAEKTSTKLEESKERIIPVRLESETKPVRESDKVSKDSPKSPSIEESIQQGHAKERIIEVKLESASSFSTPTEKIIEMNIEDNSRFIQKKKDEYVTSKESSQSTHVSKERIIDVKLEGDSRSSQTKNEGFVSKNSSKPINISNERIIDIKLEEDATSNQAKSSKGTDVSKERIIDIKVEKDSTSTQVKKEDFISEKSSKTTNVSKERIIDVKFEGDSKPSQVKDEDFISKESSKGSDVSKERIIDVKLEGDSTSIQAKKEDFISEKSSKTTNVSKERIIDVKFEGDSTSSQSEEKSFNTTNVSKERIIDVEILGDSKSNQVKNEGIISKDTDASKERIIDVKLEGDSKSSQTKNEDLISKESSQNANVSKERVIDIKIEDDSKLVHKENEDFVVKKSSKNDSGEESEKSEISKETVIKIKLEKPHEDVISKDSSKDLSAKELSKHSGTAKERLIEINLENGAKLPQKKQENKNENTKEKIIKIRLEGDPVLKKAIFGKSHSLDEYKTSAKILEARVERDSRFSQNLDFPGKDIWKKPHLAKEKIIDFEREQESKYIRHENRTFSHQDLYRRTENKVGNSNIPIPEKSKERIIEVKVEKEDTSTENLANISTCNIGEFNTQNRVRKDLEVKIESDPKSVKNVEIIRTPDLKSSPEIIKLDDLTPPVVLVPSGKPVTRNIPVEVETPSRLKDLLENLESKSTSRLKSILQEESKPKQESPSKQITIKLTESPSKEVESICSVQVPESLFYTNVLSPPVPSPSPSLSSGSSRATSLCTAKYNPMNSSIADITSIKDDDSFKGGKAESPASLRQLCVDFLMSQPFGADVLQELADVSSSIEHLTSDLRQDLVHQEVISGGRRAVDRQVEISSIEPRLLAIIRDAQEPRVMKFSTLPRNMESARLKAKDLSEWLELARRKDESSDRRKSAGFYEQQMRFLQEKEREIQEELELLEEEKRQLEGPRRFREEDFMISKRGDFAESRKPRPVSMPVATEVFRRQMYDEYLDKMKEREERKQLKVLKVSQVDSAPAARAAAGIEDEFMDMVKQKQKLGKLNKNEEKTDDEEEKLPKHLQEFMEIAEASESDGGVWSPGQKQEPRPEEPRRSQSEVKNEPLSPVWTPKSATSSPTVERKEFRPVKFESPVLSRKSSRVEDGDSSDASKEPPWKVPETSSDTGVVLSSTLEKRLPTSHSSPACGFNDFPTTRLPKAQNPTITLLQKAREGQLPKGALYIEQDQTFKRPQNDRPPFVGPGEILYKIKNEYTSESDSEKARKMADLGARKYEGIGPTTKDGMPLILRSEVKDANQSKWYKKMYDTIHKQRPHRDEFVTVRYKQRRGQYPYTSGYLSEPEPGAYDSDFDYKYATLDRRRVTRDKENDYVSSTMPRSTEKVGSSVVKHGHDPYKNQPGRIENYIPGHSSISEKEAKEWWDEVMDIFDGHLEQQKRVPQTKSFINQALKESGYESDSTLVFRRRDDTAQQLSPSEQKEAYKTIQKGGDIPLYGLRKPAPERPKEEPQLEYFPISPTLTRIRIHKTVKPQREIFCYPVTIHPDPSTLFAHHKRSAPSAVKPPPSPPRRRSSRNNSTLRLISTMKVKSEKSPICKRHETCFTTTSNIDNTNVKYLRDKITCKLSPVRTKDGTKPKLRVSKVVSASPELRSKIVSTLTTTKDPKTSTSRIQSRTNITRKPCKKCPPKSEPVTKTFGTEKRKFDLVLPKIKPEKRAAILSSPDLVSPNEVKKAERSLPSGTIYKKSTALLAKNGDSPAVLPIKVGISEKGKSLLKSTIQKRTKSLSPIPSDKPKHKISLESLKSPTSTKKVISTVGKIAKVTKPPKPKTVTNVKKSKKEEINGEIAKKEKKGKEVVPAKCAGRAAGTSIVKKLREMKDDFDALTDIKRQREAIQTDYFFQHLFLRDLPSPTPSLASRSSWLLEKTYQLQKRRSSTSEPTISAMKVYLRHTKPVTDSKFRSLDLARSRSASPKSVTWDSPHHFEKRSSSLPPKLIFSQTSRPVSPRVERRVRSPTPPSSPMVRSPSSRRIMQMRSQPTISERSESPKNQVSIYTCPSICHSTSSIDSYDRKEYQNYVKELLRSTTKSSRFKDLNDFYSAIEKFGQLEQTTSSHTLKPRGRFEDEIIDYDRWREVRTRERAEKELQTLIGQLKHDAKEKGFLFCPKEVDAYRWKKEYDRGLRVKEKSVDNIKEEFERLKQEESDRENVRRRELDTYKPLWRGDSVLSLANKMVERRSQSEGRVSSKQKLIDSERMLTHGIGSRLWSSLSSEQVNILKNQLSEIYSQNVAKKKDYTIHVPDDKFETSLTVRRNSDTSEYQKPPQILSESEKKVLSHSISKEVLDRVKHRTFDTLHVVLGKETRGAIAATSALDSMSKSSELPKVPKGLTEEEPSPALVKTDVTNLKLPSASETESTDESTKTVIHVKDEIKKKVEYFENVAEQEKFSPTIYKPAETPFDDTSSPFKRRSITSQSYQDLKELFGEQELMKFATVPLSATRKEAYTSPERPHLMRIPSPPISEATSNDSFYRSRSLSPYSDELALVKTGEVRRLKTKFEDFHTMYPSKLTRRCRSDSNLYKYSQMSVPGVELLRSKYEYPAHAGRGRSRYRRGGVVSPTFLRAEDRFMPHINIISKIANLYARKQTPEEKTQSVEDLAKILGCPVGEVEKLRQKFDSKISLLGHMFTSSPNIRELRDIAPYLAASWIAHRYPRCEDNARSLSSPETSSRELRLRPRPKSASPTPKKSSILKAGADDKKEEKSRYHHDPQRKAPELAARRQQTALHRHTIADLPMVYGPIPYKSPRKYVENEVTIHYKTPVRQEIKEYLSEDELAYRQAEAMKKIYQEERRRKYLQELQDMTNRRHTDNFIPSQKSPIPLNRYDDFDDLAPPVKPRPRSPEPRLMARALYNFVGQTARELTFRKGDLIYVRRQVDKNWYEGELNAMVGLFPVNYVEIVTYDAAKPTPRKSHEGQARAKYNFVAQTHLELSLAKGELVVITRRVDDNWFEGKIGGRKGIFPVSYVEVLIDPSDPPPPSSKPVAAPAAHSLLLNGSAGGKESMGSHSYTPSLSSNQLTSSYHAKPVQVTGYGSLNRGPKNPMSQALHIETQSEPIPYRALYKYLPQNDDELELFEGDTVYVLEKCDDGWYVGSSDRTGAFGTFPGNYVEKI</sequence>
<feature type="region of interest" description="Disordered" evidence="7">
    <location>
        <begin position="3687"/>
        <end position="3708"/>
    </location>
</feature>
<dbReference type="CDD" id="cd11781">
    <property type="entry name" value="SH3_Sorbs_1"/>
    <property type="match status" value="1"/>
</dbReference>
<comment type="subcellular location">
    <subcellularLocation>
        <location evidence="1">Cell junction</location>
    </subcellularLocation>
</comment>
<feature type="region of interest" description="Disordered" evidence="7">
    <location>
        <begin position="2609"/>
        <end position="2686"/>
    </location>
</feature>
<dbReference type="PANTHER" id="PTHR14167">
    <property type="entry name" value="SH3 DOMAIN-CONTAINING"/>
    <property type="match status" value="1"/>
</dbReference>
<feature type="compositionally biased region" description="Basic and acidic residues" evidence="7">
    <location>
        <begin position="1766"/>
        <end position="1775"/>
    </location>
</feature>
<evidence type="ECO:0008006" key="13">
    <source>
        <dbReference type="Google" id="ProtNLM"/>
    </source>
</evidence>
<feature type="domain" description="SH3" evidence="8">
    <location>
        <begin position="3535"/>
        <end position="3594"/>
    </location>
</feature>
<feature type="domain" description="SH3" evidence="8">
    <location>
        <begin position="3604"/>
        <end position="3663"/>
    </location>
</feature>
<feature type="compositionally biased region" description="Basic and acidic residues" evidence="7">
    <location>
        <begin position="1347"/>
        <end position="1357"/>
    </location>
</feature>
<feature type="compositionally biased region" description="Polar residues" evidence="7">
    <location>
        <begin position="3696"/>
        <end position="3708"/>
    </location>
</feature>
<feature type="region of interest" description="Disordered" evidence="7">
    <location>
        <begin position="790"/>
        <end position="814"/>
    </location>
</feature>
<reference evidence="11" key="1">
    <citation type="journal article" date="2023" name="G3 (Bethesda)">
        <title>Whole genome assemblies of Zophobas morio and Tenebrio molitor.</title>
        <authorList>
            <person name="Kaur S."/>
            <person name="Stinson S.A."/>
            <person name="diCenzo G.C."/>
        </authorList>
    </citation>
    <scope>NUCLEOTIDE SEQUENCE</scope>
    <source>
        <strain evidence="11">QUZm001</strain>
    </source>
</reference>
<comment type="caution">
    <text evidence="11">The sequence shown here is derived from an EMBL/GenBank/DDBJ whole genome shotgun (WGS) entry which is preliminary data.</text>
</comment>
<dbReference type="FunFam" id="2.30.42.10:FF:000055">
    <property type="entry name" value="PDZ and LIM domain protein 3"/>
    <property type="match status" value="1"/>
</dbReference>
<feature type="region of interest" description="Disordered" evidence="7">
    <location>
        <begin position="978"/>
        <end position="1012"/>
    </location>
</feature>
<evidence type="ECO:0000256" key="5">
    <source>
        <dbReference type="PROSITE-ProRule" id="PRU00192"/>
    </source>
</evidence>
<feature type="compositionally biased region" description="Low complexity" evidence="7">
    <location>
        <begin position="2659"/>
        <end position="2668"/>
    </location>
</feature>
<name>A0AA38HRC7_9CUCU</name>
<dbReference type="SMART" id="SM00326">
    <property type="entry name" value="SH3"/>
    <property type="match status" value="3"/>
</dbReference>
<dbReference type="PROSITE" id="PS50831">
    <property type="entry name" value="SOHO"/>
    <property type="match status" value="1"/>
</dbReference>
<feature type="compositionally biased region" description="Polar residues" evidence="7">
    <location>
        <begin position="2672"/>
        <end position="2686"/>
    </location>
</feature>
<feature type="region of interest" description="Disordered" evidence="7">
    <location>
        <begin position="2301"/>
        <end position="2334"/>
    </location>
</feature>
<feature type="region of interest" description="Disordered" evidence="7">
    <location>
        <begin position="855"/>
        <end position="880"/>
    </location>
</feature>
<feature type="compositionally biased region" description="Basic residues" evidence="7">
    <location>
        <begin position="184"/>
        <end position="196"/>
    </location>
</feature>
<dbReference type="SMART" id="SM00228">
    <property type="entry name" value="PDZ"/>
    <property type="match status" value="1"/>
</dbReference>
<dbReference type="Pfam" id="PF14604">
    <property type="entry name" value="SH3_9"/>
    <property type="match status" value="3"/>
</dbReference>
<dbReference type="CDD" id="cd11782">
    <property type="entry name" value="SH3_Sorbs_2"/>
    <property type="match status" value="1"/>
</dbReference>
<dbReference type="PROSITE" id="PS50002">
    <property type="entry name" value="SH3"/>
    <property type="match status" value="3"/>
</dbReference>
<dbReference type="InterPro" id="IPR036028">
    <property type="entry name" value="SH3-like_dom_sf"/>
</dbReference>
<dbReference type="SUPFAM" id="SSF50156">
    <property type="entry name" value="PDZ domain-like"/>
    <property type="match status" value="1"/>
</dbReference>
<feature type="compositionally biased region" description="Basic and acidic residues" evidence="7">
    <location>
        <begin position="1027"/>
        <end position="1094"/>
    </location>
</feature>
<feature type="region of interest" description="Disordered" evidence="7">
    <location>
        <begin position="2012"/>
        <end position="2050"/>
    </location>
</feature>
<feature type="region of interest" description="Disordered" evidence="7">
    <location>
        <begin position="3352"/>
        <end position="3416"/>
    </location>
</feature>
<dbReference type="GO" id="GO:0070161">
    <property type="term" value="C:anchoring junction"/>
    <property type="evidence" value="ECO:0007669"/>
    <property type="project" value="UniProtKB-SubCell"/>
</dbReference>
<dbReference type="InterPro" id="IPR001452">
    <property type="entry name" value="SH3_domain"/>
</dbReference>
<protein>
    <recommendedName>
        <fullName evidence="13">Sorbin and SH3 domain-containing protein 1</fullName>
    </recommendedName>
</protein>
<gene>
    <name evidence="11" type="ORF">Zmor_027794</name>
</gene>
<keyword evidence="6" id="KW-0175">Coiled coil</keyword>
<feature type="compositionally biased region" description="Polar residues" evidence="7">
    <location>
        <begin position="796"/>
        <end position="806"/>
    </location>
</feature>
<evidence type="ECO:0000256" key="1">
    <source>
        <dbReference type="ARBA" id="ARBA00004282"/>
    </source>
</evidence>
<dbReference type="Gene3D" id="2.30.42.10">
    <property type="match status" value="1"/>
</dbReference>
<dbReference type="Gene3D" id="2.30.30.40">
    <property type="entry name" value="SH3 Domains"/>
    <property type="match status" value="3"/>
</dbReference>
<keyword evidence="2 5" id="KW-0728">SH3 domain</keyword>
<feature type="compositionally biased region" description="Polar residues" evidence="7">
    <location>
        <begin position="1806"/>
        <end position="1818"/>
    </location>
</feature>
<dbReference type="InterPro" id="IPR050384">
    <property type="entry name" value="Endophilin_SH3RF"/>
</dbReference>
<evidence type="ECO:0000256" key="7">
    <source>
        <dbReference type="SAM" id="MobiDB-lite"/>
    </source>
</evidence>
<dbReference type="Proteomes" id="UP001168821">
    <property type="component" value="Unassembled WGS sequence"/>
</dbReference>
<feature type="compositionally biased region" description="Basic and acidic residues" evidence="7">
    <location>
        <begin position="978"/>
        <end position="999"/>
    </location>
</feature>
<dbReference type="SMART" id="SM00459">
    <property type="entry name" value="Sorb"/>
    <property type="match status" value="1"/>
</dbReference>
<dbReference type="SUPFAM" id="SSF50044">
    <property type="entry name" value="SH3-domain"/>
    <property type="match status" value="3"/>
</dbReference>
<feature type="compositionally biased region" description="Basic and acidic residues" evidence="7">
    <location>
        <begin position="97"/>
        <end position="107"/>
    </location>
</feature>
<evidence type="ECO:0000256" key="3">
    <source>
        <dbReference type="ARBA" id="ARBA00022737"/>
    </source>
</evidence>
<feature type="compositionally biased region" description="Basic and acidic residues" evidence="7">
    <location>
        <begin position="1732"/>
        <end position="1748"/>
    </location>
</feature>
<dbReference type="InterPro" id="IPR036034">
    <property type="entry name" value="PDZ_sf"/>
</dbReference>
<keyword evidence="3" id="KW-0677">Repeat</keyword>
<evidence type="ECO:0000313" key="11">
    <source>
        <dbReference type="EMBL" id="KAJ3641282.1"/>
    </source>
</evidence>
<evidence type="ECO:0000313" key="12">
    <source>
        <dbReference type="Proteomes" id="UP001168821"/>
    </source>
</evidence>
<feature type="compositionally biased region" description="Acidic residues" evidence="7">
    <location>
        <begin position="459"/>
        <end position="468"/>
    </location>
</feature>
<feature type="domain" description="PDZ" evidence="9">
    <location>
        <begin position="11"/>
        <end position="85"/>
    </location>
</feature>
<feature type="region of interest" description="Disordered" evidence="7">
    <location>
        <begin position="1687"/>
        <end position="1845"/>
    </location>
</feature>
<feature type="region of interest" description="Disordered" evidence="7">
    <location>
        <begin position="216"/>
        <end position="243"/>
    </location>
</feature>
<feature type="region of interest" description="Disordered" evidence="7">
    <location>
        <begin position="81"/>
        <end position="198"/>
    </location>
</feature>
<evidence type="ECO:0000259" key="10">
    <source>
        <dbReference type="PROSITE" id="PS50831"/>
    </source>
</evidence>
<dbReference type="Pfam" id="PF00595">
    <property type="entry name" value="PDZ"/>
    <property type="match status" value="1"/>
</dbReference>
<feature type="region of interest" description="Disordered" evidence="7">
    <location>
        <begin position="733"/>
        <end position="777"/>
    </location>
</feature>
<feature type="region of interest" description="Disordered" evidence="7">
    <location>
        <begin position="447"/>
        <end position="484"/>
    </location>
</feature>
<dbReference type="InterPro" id="IPR003127">
    <property type="entry name" value="SoHo_dom"/>
</dbReference>
<evidence type="ECO:0000256" key="6">
    <source>
        <dbReference type="SAM" id="Coils"/>
    </source>
</evidence>
<feature type="compositionally biased region" description="Low complexity" evidence="7">
    <location>
        <begin position="152"/>
        <end position="177"/>
    </location>
</feature>
<feature type="domain" description="SoHo" evidence="10">
    <location>
        <begin position="1912"/>
        <end position="1975"/>
    </location>
</feature>
<feature type="domain" description="SH3" evidence="8">
    <location>
        <begin position="3744"/>
        <end position="3803"/>
    </location>
</feature>
<feature type="compositionally biased region" description="Low complexity" evidence="7">
    <location>
        <begin position="3373"/>
        <end position="3382"/>
    </location>
</feature>
<feature type="compositionally biased region" description="Basic and acidic residues" evidence="7">
    <location>
        <begin position="746"/>
        <end position="760"/>
    </location>
</feature>
<accession>A0AA38HRC7</accession>
<dbReference type="FunFam" id="2.30.30.40:FF:000001">
    <property type="entry name" value="Sorbin and SH3 domain-containing protein 1 isoform 2"/>
    <property type="match status" value="1"/>
</dbReference>
<proteinExistence type="predicted"/>
<evidence type="ECO:0000256" key="4">
    <source>
        <dbReference type="ARBA" id="ARBA00022949"/>
    </source>
</evidence>
<dbReference type="InterPro" id="IPR001478">
    <property type="entry name" value="PDZ"/>
</dbReference>
<feature type="region of interest" description="Disordered" evidence="7">
    <location>
        <begin position="3138"/>
        <end position="3162"/>
    </location>
</feature>